<dbReference type="InterPro" id="IPR013830">
    <property type="entry name" value="SGNH_hydro"/>
</dbReference>
<accession>A0A643FMP3</accession>
<dbReference type="Proteomes" id="UP000397656">
    <property type="component" value="Chromosome 1"/>
</dbReference>
<proteinExistence type="predicted"/>
<dbReference type="AlphaFoldDB" id="A0A643FMP3"/>
<evidence type="ECO:0000313" key="2">
    <source>
        <dbReference type="EMBL" id="QOT77935.1"/>
    </source>
</evidence>
<sequence length="227" mass="24845">MSKKFWCGWRKLALAVCVTTLLPAMVPATASMAHAATPAILVLGDSLSAEYGLARDTGWVKLMEARLRAERFDYNVVNASISGETTVGGKTRLPDLLARHHPAVVIVELGANDALRGLPLQTTEANLRSIVTSAQQAKASVLLVGMRIPPNYGPDYTERFFSLYPKLASEYKVRLVPFLLEQVIAKPEWFQADRLHPTAQAQGTLLDTVWPQLKPLLKAPAAETATR</sequence>
<name>A0A643FMP3_9BURK</name>
<feature type="domain" description="SGNH hydrolase-type esterase" evidence="1">
    <location>
        <begin position="42"/>
        <end position="201"/>
    </location>
</feature>
<dbReference type="PANTHER" id="PTHR30383">
    <property type="entry name" value="THIOESTERASE 1/PROTEASE 1/LYSOPHOSPHOLIPASE L1"/>
    <property type="match status" value="1"/>
</dbReference>
<protein>
    <submittedName>
        <fullName evidence="2">Arylesterase</fullName>
    </submittedName>
</protein>
<dbReference type="PANTHER" id="PTHR30383:SF24">
    <property type="entry name" value="THIOESTERASE 1_PROTEASE 1_LYSOPHOSPHOLIPASE L1"/>
    <property type="match status" value="1"/>
</dbReference>
<dbReference type="SUPFAM" id="SSF52266">
    <property type="entry name" value="SGNH hydrolase"/>
    <property type="match status" value="1"/>
</dbReference>
<dbReference type="GeneID" id="98400830"/>
<dbReference type="RefSeq" id="WP_150990520.1">
    <property type="nucleotide sequence ID" value="NZ_CP062803.1"/>
</dbReference>
<dbReference type="Pfam" id="PF13472">
    <property type="entry name" value="Lipase_GDSL_2"/>
    <property type="match status" value="1"/>
</dbReference>
<dbReference type="InterPro" id="IPR051532">
    <property type="entry name" value="Ester_Hydrolysis_Enzymes"/>
</dbReference>
<evidence type="ECO:0000313" key="3">
    <source>
        <dbReference type="Proteomes" id="UP000397656"/>
    </source>
</evidence>
<gene>
    <name evidence="2" type="ORF">F7R26_007925</name>
</gene>
<dbReference type="EMBL" id="CP062803">
    <property type="protein sequence ID" value="QOT77935.1"/>
    <property type="molecule type" value="Genomic_DNA"/>
</dbReference>
<organism evidence="2 3">
    <name type="scientific">Cupriavidus basilensis</name>
    <dbReference type="NCBI Taxonomy" id="68895"/>
    <lineage>
        <taxon>Bacteria</taxon>
        <taxon>Pseudomonadati</taxon>
        <taxon>Pseudomonadota</taxon>
        <taxon>Betaproteobacteria</taxon>
        <taxon>Burkholderiales</taxon>
        <taxon>Burkholderiaceae</taxon>
        <taxon>Cupriavidus</taxon>
    </lineage>
</organism>
<dbReference type="Gene3D" id="3.40.50.1110">
    <property type="entry name" value="SGNH hydrolase"/>
    <property type="match status" value="1"/>
</dbReference>
<reference evidence="2 3" key="1">
    <citation type="submission" date="2020-10" db="EMBL/GenBank/DDBJ databases">
        <title>Complete genome sequence of Cupriavidus basilensis CCUG 49340T.</title>
        <authorList>
            <person name="Salva-Serra F."/>
            <person name="Donoso R.A."/>
            <person name="Cho K.H."/>
            <person name="Yoo J.A."/>
            <person name="Lee K."/>
            <person name="Yoon S.-H."/>
            <person name="Perez-Pantoja D."/>
            <person name="Moore E.R.B."/>
        </authorList>
    </citation>
    <scope>NUCLEOTIDE SEQUENCE [LARGE SCALE GENOMIC DNA]</scope>
    <source>
        <strain evidence="3">CCUG 49340</strain>
    </source>
</reference>
<evidence type="ECO:0000259" key="1">
    <source>
        <dbReference type="Pfam" id="PF13472"/>
    </source>
</evidence>
<dbReference type="GO" id="GO:0004622">
    <property type="term" value="F:phosphatidylcholine lysophospholipase activity"/>
    <property type="evidence" value="ECO:0007669"/>
    <property type="project" value="TreeGrafter"/>
</dbReference>
<dbReference type="CDD" id="cd01822">
    <property type="entry name" value="Lysophospholipase_L1_like"/>
    <property type="match status" value="1"/>
</dbReference>
<dbReference type="InterPro" id="IPR036514">
    <property type="entry name" value="SGNH_hydro_sf"/>
</dbReference>